<gene>
    <name evidence="1" type="ORF">SKAU_G00424370</name>
</gene>
<dbReference type="InterPro" id="IPR029045">
    <property type="entry name" value="ClpP/crotonase-like_dom_sf"/>
</dbReference>
<dbReference type="Pfam" id="PF00378">
    <property type="entry name" value="ECH_1"/>
    <property type="match status" value="1"/>
</dbReference>
<dbReference type="CDD" id="cd06558">
    <property type="entry name" value="crotonase-like"/>
    <property type="match status" value="1"/>
</dbReference>
<accession>A0A9Q1E5K4</accession>
<proteinExistence type="predicted"/>
<reference evidence="1" key="1">
    <citation type="journal article" date="2023" name="Science">
        <title>Genome structures resolve the early diversification of teleost fishes.</title>
        <authorList>
            <person name="Parey E."/>
            <person name="Louis A."/>
            <person name="Montfort J."/>
            <person name="Bouchez O."/>
            <person name="Roques C."/>
            <person name="Iampietro C."/>
            <person name="Lluch J."/>
            <person name="Castinel A."/>
            <person name="Donnadieu C."/>
            <person name="Desvignes T."/>
            <person name="Floi Bucao C."/>
            <person name="Jouanno E."/>
            <person name="Wen M."/>
            <person name="Mejri S."/>
            <person name="Dirks R."/>
            <person name="Jansen H."/>
            <person name="Henkel C."/>
            <person name="Chen W.J."/>
            <person name="Zahm M."/>
            <person name="Cabau C."/>
            <person name="Klopp C."/>
            <person name="Thompson A.W."/>
            <person name="Robinson-Rechavi M."/>
            <person name="Braasch I."/>
            <person name="Lecointre G."/>
            <person name="Bobe J."/>
            <person name="Postlethwait J.H."/>
            <person name="Berthelot C."/>
            <person name="Roest Crollius H."/>
            <person name="Guiguen Y."/>
        </authorList>
    </citation>
    <scope>NUCLEOTIDE SEQUENCE</scope>
    <source>
        <strain evidence="1">WJC10195</strain>
    </source>
</reference>
<dbReference type="OrthoDB" id="2018133at2759"/>
<comment type="caution">
    <text evidence="1">The sequence shown here is derived from an EMBL/GenBank/DDBJ whole genome shotgun (WGS) entry which is preliminary data.</text>
</comment>
<keyword evidence="2" id="KW-1185">Reference proteome</keyword>
<dbReference type="Gene3D" id="3.30.300.220">
    <property type="match status" value="1"/>
</dbReference>
<evidence type="ECO:0000313" key="1">
    <source>
        <dbReference type="EMBL" id="KAJ8332648.1"/>
    </source>
</evidence>
<organism evidence="1 2">
    <name type="scientific">Synaphobranchus kaupii</name>
    <name type="common">Kaup's arrowtooth eel</name>
    <dbReference type="NCBI Taxonomy" id="118154"/>
    <lineage>
        <taxon>Eukaryota</taxon>
        <taxon>Metazoa</taxon>
        <taxon>Chordata</taxon>
        <taxon>Craniata</taxon>
        <taxon>Vertebrata</taxon>
        <taxon>Euteleostomi</taxon>
        <taxon>Actinopterygii</taxon>
        <taxon>Neopterygii</taxon>
        <taxon>Teleostei</taxon>
        <taxon>Anguilliformes</taxon>
        <taxon>Synaphobranchidae</taxon>
        <taxon>Synaphobranchus</taxon>
    </lineage>
</organism>
<name>A0A9Q1E5K4_SYNKA</name>
<dbReference type="Proteomes" id="UP001152622">
    <property type="component" value="Unassembled WGS sequence"/>
</dbReference>
<protein>
    <submittedName>
        <fullName evidence="1">Uncharacterized protein</fullName>
    </submittedName>
</protein>
<dbReference type="EMBL" id="JAINUF010000025">
    <property type="protein sequence ID" value="KAJ8332648.1"/>
    <property type="molecule type" value="Genomic_DNA"/>
</dbReference>
<dbReference type="AlphaFoldDB" id="A0A9Q1E5K4"/>
<evidence type="ECO:0000313" key="2">
    <source>
        <dbReference type="Proteomes" id="UP001152622"/>
    </source>
</evidence>
<dbReference type="SUPFAM" id="SSF52096">
    <property type="entry name" value="ClpP/crotonase"/>
    <property type="match status" value="1"/>
</dbReference>
<sequence>MAMFCRSTAFLIKSTRSVPLPYTFAAARKYSAGEQYQHILVDKKGEQGNVGFIQLNRPKALNALCDALMTEVGRALDAFEADGEIGAIVITGSERAFAVPEHYPTPCYKGQAAPQSLLRRQAYRLSYYTQYTERRALQQLCSKYITKECYHIFP</sequence>
<dbReference type="InterPro" id="IPR001753">
    <property type="entry name" value="Enoyl-CoA_hydra/iso"/>
</dbReference>